<dbReference type="Gene3D" id="2.130.10.80">
    <property type="entry name" value="Galactose oxidase/kelch, beta-propeller"/>
    <property type="match status" value="1"/>
</dbReference>
<evidence type="ECO:0000256" key="3">
    <source>
        <dbReference type="ARBA" id="ARBA00022729"/>
    </source>
</evidence>
<dbReference type="InterPro" id="IPR011043">
    <property type="entry name" value="Gal_Oxase/kelch_b-propeller"/>
</dbReference>
<evidence type="ECO:0000259" key="7">
    <source>
        <dbReference type="PROSITE" id="PS51007"/>
    </source>
</evidence>
<dbReference type="InterPro" id="IPR006652">
    <property type="entry name" value="Kelch_1"/>
</dbReference>
<dbReference type="InterPro" id="IPR000601">
    <property type="entry name" value="PKD_dom"/>
</dbReference>
<dbReference type="SUPFAM" id="SSF49313">
    <property type="entry name" value="Cadherin-like"/>
    <property type="match status" value="1"/>
</dbReference>
<dbReference type="Gene3D" id="2.60.120.200">
    <property type="match status" value="3"/>
</dbReference>
<dbReference type="InterPro" id="IPR015919">
    <property type="entry name" value="Cadherin-like_sf"/>
</dbReference>
<sequence>MPAHAGEDDHGLNDALSAEAQALAPAFVVLTGPAPTATQRNEVGTWGSVINWTPHIPVSAATLPDGRLLTFASNQRTTFPVGPEFTYAAVWNPATGVFTEINNTRHDMFCGGTALLPDGRLVVNGGRNTTRLSSIFDWRTNQWTALPNMNDGRWYNTSVALIDGSVFTVTGDGGITTAERWNEGVGWSRLTGINWSTVVSLPGYVPNWHPLVLVSPDNRLFHGGPTDTMNWITADGTGSLTYANVNVPGAHYPKEGCFAMYNEGRILVAGGSASTTPNPNDGSTGTSTNLAFTIDIRGSTPVVAATSSMKYVRQFVNSVILPNGEVMAIGGNTSGLKFNDTGSILSPEIWNPTTGQWREVTDMSVPRNYHSLALLLPDGRVFSGGGGLGGNSADHRDAQLYTPGMLYDAAGNLAARPTIASAPSLIGSGQVFQVQGSAGITRFTFIKMSSVTHSMNTDLRFLELPFTSPSSGNYSVTAHSNLSVMTPGYWMLFAHNSAGVYSVASIIQVSATNSPTLTNPGSQITRSTTSPSLQLVAGGPGAKTFSATGLPTGLTINAGTGLIGGTITAAPAAFNVSVTVLNDLGFSATQNFTWTVTPAVLGSGTILRELWTNISTSNLSALTSSNKYPNSPNSSTQLTSFETPTNSADNYGQRLRGWVHPPVTGQYRFWIAGDDECRLLLSTNDSAANATMIAQVPQGGWTESRDWIEYDSQASVLINLVAGQRYYIEALHKEGGGGDNLAVGWLIPGATATTVVEGQYLSPMVANRAPTLTNPGARTSVAGLLTSLQLVASDLDNDPLVFSASGLPAGLTLNVTTGVISGIPTASGNFNATASVSDGKAALVSVNFTWTINASLVLSTPLSTAAAVNTAVNFTATSAGGLNPRYRWNFGDGSATTAYSALATASRTYAAAGRYLVTLEATDDAGAIRSTTFYQVIYPALTTRKPNVSSSIILEDRATANDRVWVVNPDNDSVTVFDAVTRAKLAETTVGTAPRSIAIAPDGRAWVTNVEASTISILNASTYAVAGTVALPRGSRPFGIAFDPVGTAAFVALEGSGTLLKLNPATGVQISSISVGQHARHVSVNADGSRVYVSRFITPSLPGESTATVDITNKGGEVVVVTGGTLAIERTVILAHSERQDSPSSAHGIPNYLGATAISPDGLFAWVPSKQDNIKRGTLRNGVNHNHDQSLRAIASRINLTTQAEDAASRVDFDNSGMPSAAVFDPWGGYVFVALESSRAVAVVDAWNREVVGRFDVGRAPQGLALSPDGLTLFVHNFMDRTVSVHNVTSYIRGGVALPTSIATLNCITTEKLTATVLRGKQFFYDAQDVRLALQEYISCASCHNDGGHDGRIWDFTGFGEGLRNTITLRGHGTHGALHWTGNFDEVHDFEGQIRAFAGGTGLMTDSQFNTGTRNLPLGDAKAGVSADLDALAAYVTSLTAESRSPFRNADGTLTTAAVVGERVFRQQNCASCHNGARFTNSALNVFSDVGTIKQPTSGKRLNAALTGFDVPTLRGLWATGPYLHDGSASTLTAAVRAHTGVTISDADVASLSAYLQQIDDAPAAAPVPVTVLLSTAAAAPVSAAFTVTATFSHAVTGFDLTDITVTGGTAGSLTGSGTTYNFIITPTDNVAISLAAGVAQDGAGLTNAASNSLALTYSQTPTGGLQLSGVDVGGPALPGLTQLDTATGIYTLRGAGDEIYFTADQFHFSNTLLVGDGEIRARVRSLDNTNPWAKAGVMIRESTAAGSRHVMMSITPPAAANGFGLISRTTQNGAANYMQLDPLNPVPNNWVRLVRAGSVISAFYSADGTNWIQADAITLTGLPSQVLVGLAVGSVNVSQLATATFDNVQVTGSLTGVAPAVTLSTASTVESAAFNVQVQFTQGVTGLTTSDFTVTNGSAASLTGSGSAYTVNIQPAAAGNVTISLPAGAAVNATNMASTVSNTVTVSYAPPIVFALTGQDVGAVGVVGSTSYAAGTGAYTVRGAGGEIFFNADGFHFALTQLTGDGEIRARVTSQTNTGGWAKSGVMLRENLTAGSRHVMMFTTPSNGTGSVSRVTASGTSTFSYGPALNPAPNNWVRLVRAGNLVTAYASANGTTWTTVSSVTLTGLSSTLYAGLAVTSTANAQLSTAVFDNVTITGSLAVVAPTVTLTSSASVESGPFLVQTAFSQSVSGLAASDYVVTNGSVTSLTGSGSTYQAQITPLSAGTVTVSLPANAAQNGANAGNSASSTLSVTYSPSAALSFLARDVGAVGVPGSTSLDAGTGTYTVRGAGDEIFFTADAFHYASMTLNGDGEIRARVTGLTNTGDWAKAGVMIRETATPGSRHMLYCSMPAVSGNGTGVIWRTATGGSSLFEYGPSLNPAPNNWLRLVRAGNVLTAYSSANGTAWTAVNSVTFTSLATSVQVGLAVTATNPATLANGTFDNVQIIGSTSAGGSSPGGVIDDEGSIATAQPVDTDADGDDVNDLLEGILGNDSAFDGGWWIASQADGRVDAHLVHVAGITGYSFALESTTDLVHWQSLTLASTTADIGGGWTQRSWTGITNLHGQSLDHGMLRLRVTHNSGLTASTAPQAWQKFSLNPGTQTVGVSLVNAPVYAGFVAGVTGPGQLQLTGSALPVNAGVPCYLEVREGPHAGQRFDVVSVDGSQVVLDLTAPHNTLSVLPDGIAGESVFIRPHVTLGQVFPKELFVGGTRSTQADQVLFFNGTAWDTCWLVQSGGHHHWALTTDATLAPQEGRIIPPGSGVMVKLFNRGTASTITGYVRTTPFVLPLAEGHHFLAPPRPVDATPNQWHLNAEAGLTPSTRSSTADQLQIWAADSTPGIASYLVHWLYTTGWVPQWDASKTPVGDTLLLPGHRAFFLKTQAAAQGKVWSVPGAGE</sequence>
<dbReference type="SUPFAM" id="SSF81296">
    <property type="entry name" value="E set domains"/>
    <property type="match status" value="1"/>
</dbReference>
<feature type="domain" description="PKD" evidence="6">
    <location>
        <begin position="864"/>
        <end position="932"/>
    </location>
</feature>
<proteinExistence type="predicted"/>
<dbReference type="InterPro" id="IPR036909">
    <property type="entry name" value="Cyt_c-like_dom_sf"/>
</dbReference>
<evidence type="ECO:0000256" key="2">
    <source>
        <dbReference type="ARBA" id="ARBA00022723"/>
    </source>
</evidence>
<reference evidence="9 10" key="1">
    <citation type="submission" date="2019-07" db="EMBL/GenBank/DDBJ databases">
        <title>Whole genome shotgun sequence of Brevifollis gellanilyticus NBRC 108608.</title>
        <authorList>
            <person name="Hosoyama A."/>
            <person name="Uohara A."/>
            <person name="Ohji S."/>
            <person name="Ichikawa N."/>
        </authorList>
    </citation>
    <scope>NUCLEOTIDE SEQUENCE [LARGE SCALE GENOMIC DNA]</scope>
    <source>
        <strain evidence="9 10">NBRC 108608</strain>
    </source>
</reference>
<keyword evidence="10" id="KW-1185">Reference proteome</keyword>
<dbReference type="SMART" id="SM00612">
    <property type="entry name" value="Kelch"/>
    <property type="match status" value="2"/>
</dbReference>
<dbReference type="PROSITE" id="PS51820">
    <property type="entry name" value="PA14"/>
    <property type="match status" value="1"/>
</dbReference>
<dbReference type="Proteomes" id="UP000321577">
    <property type="component" value="Unassembled WGS sequence"/>
</dbReference>
<evidence type="ECO:0000259" key="6">
    <source>
        <dbReference type="PROSITE" id="PS50093"/>
    </source>
</evidence>
<dbReference type="CDD" id="cd02851">
    <property type="entry name" value="E_set_GO_C"/>
    <property type="match status" value="1"/>
</dbReference>
<dbReference type="InterPro" id="IPR022409">
    <property type="entry name" value="PKD/Chitinase_dom"/>
</dbReference>
<feature type="domain" description="Cytochrome c" evidence="7">
    <location>
        <begin position="1456"/>
        <end position="1560"/>
    </location>
</feature>
<dbReference type="Pfam" id="PF00801">
    <property type="entry name" value="PKD"/>
    <property type="match status" value="1"/>
</dbReference>
<dbReference type="SUPFAM" id="SSF46626">
    <property type="entry name" value="Cytochrome c"/>
    <property type="match status" value="2"/>
</dbReference>
<comment type="caution">
    <text evidence="9">The sequence shown here is derived from an EMBL/GenBank/DDBJ whole genome shotgun (WGS) entry which is preliminary data.</text>
</comment>
<dbReference type="InterPro" id="IPR014756">
    <property type="entry name" value="Ig_E-set"/>
</dbReference>
<name>A0A512ME86_9BACT</name>
<evidence type="ECO:0000256" key="4">
    <source>
        <dbReference type="ARBA" id="ARBA00023004"/>
    </source>
</evidence>
<dbReference type="InterPro" id="IPR009056">
    <property type="entry name" value="Cyt_c-like_dom"/>
</dbReference>
<dbReference type="SUPFAM" id="SSF50965">
    <property type="entry name" value="Galactose oxidase, central domain"/>
    <property type="match status" value="1"/>
</dbReference>
<dbReference type="InterPro" id="IPR044048">
    <property type="entry name" value="Big_12"/>
</dbReference>
<dbReference type="InterPro" id="IPR013783">
    <property type="entry name" value="Ig-like_fold"/>
</dbReference>
<evidence type="ECO:0000313" key="10">
    <source>
        <dbReference type="Proteomes" id="UP000321577"/>
    </source>
</evidence>
<keyword evidence="4 5" id="KW-0408">Iron</keyword>
<evidence type="ECO:0000256" key="1">
    <source>
        <dbReference type="ARBA" id="ARBA00022617"/>
    </source>
</evidence>
<dbReference type="InterPro" id="IPR015943">
    <property type="entry name" value="WD40/YVTN_repeat-like_dom_sf"/>
</dbReference>
<gene>
    <name evidence="9" type="ORF">BGE01nite_43400</name>
</gene>
<dbReference type="InterPro" id="IPR009880">
    <property type="entry name" value="Glyoxal_oxidase_N"/>
</dbReference>
<dbReference type="InterPro" id="IPR011658">
    <property type="entry name" value="PA14_dom"/>
</dbReference>
<dbReference type="Gene3D" id="2.60.120.1560">
    <property type="match status" value="1"/>
</dbReference>
<dbReference type="Pfam" id="PF07250">
    <property type="entry name" value="Glyoxal_oxid_N"/>
    <property type="match status" value="1"/>
</dbReference>
<evidence type="ECO:0000313" key="9">
    <source>
        <dbReference type="EMBL" id="GEP45049.1"/>
    </source>
</evidence>
<dbReference type="Gene3D" id="2.60.40.10">
    <property type="entry name" value="Immunoglobulins"/>
    <property type="match status" value="4"/>
</dbReference>
<dbReference type="CDD" id="cd00146">
    <property type="entry name" value="PKD"/>
    <property type="match status" value="1"/>
</dbReference>
<dbReference type="Gene3D" id="2.130.10.10">
    <property type="entry name" value="YVTN repeat-like/Quinoprotein amine dehydrogenase"/>
    <property type="match status" value="2"/>
</dbReference>
<dbReference type="GO" id="GO:0020037">
    <property type="term" value="F:heme binding"/>
    <property type="evidence" value="ECO:0007669"/>
    <property type="project" value="InterPro"/>
</dbReference>
<dbReference type="PANTHER" id="PTHR32208">
    <property type="entry name" value="SECRETED PROTEIN-RELATED"/>
    <property type="match status" value="1"/>
</dbReference>
<dbReference type="GO" id="GO:0005509">
    <property type="term" value="F:calcium ion binding"/>
    <property type="evidence" value="ECO:0007669"/>
    <property type="project" value="InterPro"/>
</dbReference>
<dbReference type="SMART" id="SM00089">
    <property type="entry name" value="PKD"/>
    <property type="match status" value="1"/>
</dbReference>
<dbReference type="InterPro" id="IPR037524">
    <property type="entry name" value="PA14/GLEYA"/>
</dbReference>
<dbReference type="Gene3D" id="1.10.760.10">
    <property type="entry name" value="Cytochrome c-like domain"/>
    <property type="match status" value="2"/>
</dbReference>
<dbReference type="GO" id="GO:0016020">
    <property type="term" value="C:membrane"/>
    <property type="evidence" value="ECO:0007669"/>
    <property type="project" value="InterPro"/>
</dbReference>
<dbReference type="SUPFAM" id="SSF49299">
    <property type="entry name" value="PKD domain"/>
    <property type="match status" value="1"/>
</dbReference>
<dbReference type="SUPFAM" id="SSF51004">
    <property type="entry name" value="C-terminal (heme d1) domain of cytochrome cd1-nitrite reductase"/>
    <property type="match status" value="1"/>
</dbReference>
<dbReference type="GO" id="GO:0009055">
    <property type="term" value="F:electron transfer activity"/>
    <property type="evidence" value="ECO:0007669"/>
    <property type="project" value="InterPro"/>
</dbReference>
<dbReference type="PROSITE" id="PS51007">
    <property type="entry name" value="CYTC"/>
    <property type="match status" value="2"/>
</dbReference>
<protein>
    <recommendedName>
        <fullName evidence="11">Staphylococcus aureus surface protein A</fullName>
    </recommendedName>
</protein>
<dbReference type="Pfam" id="PF19078">
    <property type="entry name" value="Big_12"/>
    <property type="match status" value="2"/>
</dbReference>
<dbReference type="InterPro" id="IPR037293">
    <property type="entry name" value="Gal_Oxidase_central_sf"/>
</dbReference>
<dbReference type="SMART" id="SM00758">
    <property type="entry name" value="PA14"/>
    <property type="match status" value="1"/>
</dbReference>
<dbReference type="EMBL" id="BKAG01000041">
    <property type="protein sequence ID" value="GEP45049.1"/>
    <property type="molecule type" value="Genomic_DNA"/>
</dbReference>
<feature type="domain" description="Cytochrome c" evidence="7">
    <location>
        <begin position="1315"/>
        <end position="1440"/>
    </location>
</feature>
<keyword evidence="2 5" id="KW-0479">Metal-binding</keyword>
<feature type="domain" description="PA14" evidence="8">
    <location>
        <begin position="601"/>
        <end position="759"/>
    </location>
</feature>
<dbReference type="InterPro" id="IPR011048">
    <property type="entry name" value="Haem_d1_sf"/>
</dbReference>
<dbReference type="Pfam" id="PF05345">
    <property type="entry name" value="He_PIG"/>
    <property type="match status" value="2"/>
</dbReference>
<keyword evidence="1 5" id="KW-0349">Heme</keyword>
<accession>A0A512ME86</accession>
<dbReference type="Pfam" id="PF07691">
    <property type="entry name" value="PA14"/>
    <property type="match status" value="1"/>
</dbReference>
<evidence type="ECO:0008006" key="11">
    <source>
        <dbReference type="Google" id="ProtNLM"/>
    </source>
</evidence>
<dbReference type="Pfam" id="PF09118">
    <property type="entry name" value="GO-like_E_set"/>
    <property type="match status" value="1"/>
</dbReference>
<evidence type="ECO:0000256" key="5">
    <source>
        <dbReference type="PROSITE-ProRule" id="PRU00433"/>
    </source>
</evidence>
<dbReference type="PROSITE" id="PS50093">
    <property type="entry name" value="PKD"/>
    <property type="match status" value="1"/>
</dbReference>
<keyword evidence="3" id="KW-0732">Signal</keyword>
<evidence type="ECO:0000259" key="8">
    <source>
        <dbReference type="PROSITE" id="PS51820"/>
    </source>
</evidence>
<dbReference type="PANTHER" id="PTHR32208:SF56">
    <property type="entry name" value="GALACTOSE OXIDASE-RELATED"/>
    <property type="match status" value="1"/>
</dbReference>
<organism evidence="9 10">
    <name type="scientific">Brevifollis gellanilyticus</name>
    <dbReference type="NCBI Taxonomy" id="748831"/>
    <lineage>
        <taxon>Bacteria</taxon>
        <taxon>Pseudomonadati</taxon>
        <taxon>Verrucomicrobiota</taxon>
        <taxon>Verrucomicrobiia</taxon>
        <taxon>Verrucomicrobiales</taxon>
        <taxon>Verrucomicrobiaceae</taxon>
    </lineage>
</organism>
<dbReference type="InterPro" id="IPR015202">
    <property type="entry name" value="GO-like_E_set"/>
</dbReference>
<dbReference type="InterPro" id="IPR035986">
    <property type="entry name" value="PKD_dom_sf"/>
</dbReference>